<dbReference type="EMBL" id="HG739196">
    <property type="protein sequence ID" value="CDP15928.1"/>
    <property type="molecule type" value="Genomic_DNA"/>
</dbReference>
<dbReference type="EC" id="2.7.1.26" evidence="2"/>
<dbReference type="OMA" id="YEYVPDQ"/>
<evidence type="ECO:0000256" key="5">
    <source>
        <dbReference type="ARBA" id="ARBA00022679"/>
    </source>
</evidence>
<dbReference type="PhylomeDB" id="A0A068V7P2"/>
<dbReference type="FunFam" id="1.10.150.240:FF:000001">
    <property type="entry name" value="Haloacid dehalogenase-like hydrolase domain"/>
    <property type="match status" value="1"/>
</dbReference>
<keyword evidence="7" id="KW-0067">ATP-binding</keyword>
<dbReference type="Pfam" id="PF00702">
    <property type="entry name" value="Hydrolase"/>
    <property type="match status" value="1"/>
</dbReference>
<dbReference type="InterPro" id="IPR006439">
    <property type="entry name" value="HAD-SF_hydro_IA"/>
</dbReference>
<dbReference type="PANTHER" id="PTHR18901:SF44">
    <property type="entry name" value="OS01G0757900 PROTEIN"/>
    <property type="match status" value="1"/>
</dbReference>
<reference evidence="10" key="1">
    <citation type="journal article" date="2014" name="Science">
        <title>The coffee genome provides insight into the convergent evolution of caffeine biosynthesis.</title>
        <authorList>
            <person name="Denoeud F."/>
            <person name="Carretero-Paulet L."/>
            <person name="Dereeper A."/>
            <person name="Droc G."/>
            <person name="Guyot R."/>
            <person name="Pietrella M."/>
            <person name="Zheng C."/>
            <person name="Alberti A."/>
            <person name="Anthony F."/>
            <person name="Aprea G."/>
            <person name="Aury J.M."/>
            <person name="Bento P."/>
            <person name="Bernard M."/>
            <person name="Bocs S."/>
            <person name="Campa C."/>
            <person name="Cenci A."/>
            <person name="Combes M.C."/>
            <person name="Crouzillat D."/>
            <person name="Da Silva C."/>
            <person name="Daddiego L."/>
            <person name="De Bellis F."/>
            <person name="Dussert S."/>
            <person name="Garsmeur O."/>
            <person name="Gayraud T."/>
            <person name="Guignon V."/>
            <person name="Jahn K."/>
            <person name="Jamilloux V."/>
            <person name="Joet T."/>
            <person name="Labadie K."/>
            <person name="Lan T."/>
            <person name="Leclercq J."/>
            <person name="Lepelley M."/>
            <person name="Leroy T."/>
            <person name="Li L.T."/>
            <person name="Librado P."/>
            <person name="Lopez L."/>
            <person name="Munoz A."/>
            <person name="Noel B."/>
            <person name="Pallavicini A."/>
            <person name="Perrotta G."/>
            <person name="Poncet V."/>
            <person name="Pot D."/>
            <person name="Priyono X."/>
            <person name="Rigoreau M."/>
            <person name="Rouard M."/>
            <person name="Rozas J."/>
            <person name="Tranchant-Dubreuil C."/>
            <person name="VanBuren R."/>
            <person name="Zhang Q."/>
            <person name="Andrade A.C."/>
            <person name="Argout X."/>
            <person name="Bertrand B."/>
            <person name="de Kochko A."/>
            <person name="Graziosi G."/>
            <person name="Henry R.J."/>
            <person name="Jayarama X."/>
            <person name="Ming R."/>
            <person name="Nagai C."/>
            <person name="Rounsley S."/>
            <person name="Sankoff D."/>
            <person name="Giuliano G."/>
            <person name="Albert V.A."/>
            <person name="Wincker P."/>
            <person name="Lashermes P."/>
        </authorList>
    </citation>
    <scope>NUCLEOTIDE SEQUENCE [LARGE SCALE GENOMIC DNA]</scope>
    <source>
        <strain evidence="10">cv. DH200-94</strain>
    </source>
</reference>
<dbReference type="Proteomes" id="UP000295252">
    <property type="component" value="Chromosome VII"/>
</dbReference>
<dbReference type="PRINTS" id="PR00413">
    <property type="entry name" value="HADHALOGNASE"/>
</dbReference>
<keyword evidence="5" id="KW-0808">Transferase</keyword>
<dbReference type="InParanoid" id="A0A068V7P2"/>
<evidence type="ECO:0000256" key="7">
    <source>
        <dbReference type="ARBA" id="ARBA00022840"/>
    </source>
</evidence>
<sequence>MGDLHSSFRPTKTQIKAVIFDLDGTLLNTEQVTEGIMKEFLARYGKVADKEKENRRMGMTQKESVSAIIKDYDLPLTPEEFTQEIMPLYQGMWLKAKPLPGANRLMQHLHKHGVPLALASNSLRRNIDVKISHQQGWKEYFTVILGSDQVKSGKPAPDMFLEAAVIMGVQALDCLVIEDSLVGVKAGKAAGMNVVAVPSLQTETDKFSIADSVLHSLLEFQPELWGLPPFGDWVCNALPIEPIQMKALYSTGILHELSDDGTRLPDQLQGVYFGWARLDVDKIIKIVISITWERKCCSYGRKIQAFIINGSNENVYDEEMELLIVGFIRGSSCMGNTNNVEITDEDKLTADAALDLPVFSQDKCNSFLPEFAAGDSTQTKNK</sequence>
<accession>A0A068V7P2</accession>
<dbReference type="InterPro" id="IPR023198">
    <property type="entry name" value="PGP-like_dom2"/>
</dbReference>
<protein>
    <recommendedName>
        <fullName evidence="2">riboflavin kinase</fullName>
        <ecNumber evidence="2">2.7.1.26</ecNumber>
    </recommendedName>
</protein>
<dbReference type="STRING" id="49390.A0A068V7P2"/>
<gene>
    <name evidence="9" type="ORF">GSCOC_T00016847001</name>
</gene>
<dbReference type="SFLD" id="SFLDS00003">
    <property type="entry name" value="Haloacid_Dehalogenase"/>
    <property type="match status" value="1"/>
</dbReference>
<evidence type="ECO:0000256" key="4">
    <source>
        <dbReference type="ARBA" id="ARBA00022643"/>
    </source>
</evidence>
<dbReference type="GO" id="GO:0043136">
    <property type="term" value="F:sn-glycerol 3-phosphatase activity"/>
    <property type="evidence" value="ECO:0007669"/>
    <property type="project" value="TreeGrafter"/>
</dbReference>
<keyword evidence="10" id="KW-1185">Reference proteome</keyword>
<dbReference type="SFLD" id="SFLDG01135">
    <property type="entry name" value="C1.5.6:_HAD__Beta-PGM__Phospha"/>
    <property type="match status" value="1"/>
</dbReference>
<dbReference type="UniPathway" id="UPA00276">
    <property type="reaction ID" value="UER00406"/>
</dbReference>
<dbReference type="InterPro" id="IPR015865">
    <property type="entry name" value="Riboflavin_kinase_bac/euk"/>
</dbReference>
<dbReference type="InterPro" id="IPR023465">
    <property type="entry name" value="Riboflavin_kinase_dom_sf"/>
</dbReference>
<evidence type="ECO:0000313" key="10">
    <source>
        <dbReference type="Proteomes" id="UP000295252"/>
    </source>
</evidence>
<dbReference type="SUPFAM" id="SSF56784">
    <property type="entry name" value="HAD-like"/>
    <property type="match status" value="1"/>
</dbReference>
<dbReference type="GO" id="GO:0009231">
    <property type="term" value="P:riboflavin biosynthetic process"/>
    <property type="evidence" value="ECO:0007669"/>
    <property type="project" value="InterPro"/>
</dbReference>
<evidence type="ECO:0000256" key="3">
    <source>
        <dbReference type="ARBA" id="ARBA00022630"/>
    </source>
</evidence>
<dbReference type="GO" id="GO:0005524">
    <property type="term" value="F:ATP binding"/>
    <property type="evidence" value="ECO:0007669"/>
    <property type="project" value="UniProtKB-KW"/>
</dbReference>
<organism evidence="9 10">
    <name type="scientific">Coffea canephora</name>
    <name type="common">Robusta coffee</name>
    <dbReference type="NCBI Taxonomy" id="49390"/>
    <lineage>
        <taxon>Eukaryota</taxon>
        <taxon>Viridiplantae</taxon>
        <taxon>Streptophyta</taxon>
        <taxon>Embryophyta</taxon>
        <taxon>Tracheophyta</taxon>
        <taxon>Spermatophyta</taxon>
        <taxon>Magnoliopsida</taxon>
        <taxon>eudicotyledons</taxon>
        <taxon>Gunneridae</taxon>
        <taxon>Pentapetalae</taxon>
        <taxon>asterids</taxon>
        <taxon>lamiids</taxon>
        <taxon>Gentianales</taxon>
        <taxon>Rubiaceae</taxon>
        <taxon>Ixoroideae</taxon>
        <taxon>Gardenieae complex</taxon>
        <taxon>Bertiereae - Coffeeae clade</taxon>
        <taxon>Coffeeae</taxon>
        <taxon>Coffea</taxon>
    </lineage>
</organism>
<dbReference type="Gene3D" id="1.10.150.240">
    <property type="entry name" value="Putative phosphatase, domain 2"/>
    <property type="match status" value="1"/>
</dbReference>
<dbReference type="PROSITE" id="PS01228">
    <property type="entry name" value="COF_1"/>
    <property type="match status" value="1"/>
</dbReference>
<comment type="pathway">
    <text evidence="1">Cofactor biosynthesis; FMN biosynthesis; FMN from riboflavin (ATP route): step 1/1.</text>
</comment>
<evidence type="ECO:0000256" key="2">
    <source>
        <dbReference type="ARBA" id="ARBA00012105"/>
    </source>
</evidence>
<name>A0A068V7P2_COFCA</name>
<dbReference type="PANTHER" id="PTHR18901">
    <property type="entry name" value="2-DEOXYGLUCOSE-6-PHOSPHATE PHOSPHATASE 2"/>
    <property type="match status" value="1"/>
</dbReference>
<keyword evidence="4" id="KW-0288">FMN</keyword>
<keyword evidence="3" id="KW-0285">Flavoprotein</keyword>
<dbReference type="SFLD" id="SFLDG01129">
    <property type="entry name" value="C1.5:_HAD__Beta-PGM__Phosphata"/>
    <property type="match status" value="1"/>
</dbReference>
<dbReference type="GO" id="GO:0009398">
    <property type="term" value="P:FMN biosynthetic process"/>
    <property type="evidence" value="ECO:0007669"/>
    <property type="project" value="UniProtKB-UniPathway"/>
</dbReference>
<dbReference type="OrthoDB" id="276388at2759"/>
<dbReference type="FunFam" id="3.40.50.1000:FF:000119">
    <property type="entry name" value="Bifunctional riboflavin kinase/FMN phosphatase"/>
    <property type="match status" value="1"/>
</dbReference>
<dbReference type="GO" id="GO:0008531">
    <property type="term" value="F:riboflavin kinase activity"/>
    <property type="evidence" value="ECO:0007669"/>
    <property type="project" value="UniProtKB-EC"/>
</dbReference>
<dbReference type="GO" id="GO:0006114">
    <property type="term" value="P:glycerol biosynthetic process"/>
    <property type="evidence" value="ECO:0007669"/>
    <property type="project" value="TreeGrafter"/>
</dbReference>
<feature type="domain" description="Riboflavin kinase" evidence="8">
    <location>
        <begin position="268"/>
        <end position="331"/>
    </location>
</feature>
<dbReference type="Gene3D" id="3.40.50.1000">
    <property type="entry name" value="HAD superfamily/HAD-like"/>
    <property type="match status" value="1"/>
</dbReference>
<dbReference type="Pfam" id="PF01687">
    <property type="entry name" value="Flavokinase"/>
    <property type="match status" value="1"/>
</dbReference>
<evidence type="ECO:0000313" key="9">
    <source>
        <dbReference type="EMBL" id="CDP15928.1"/>
    </source>
</evidence>
<dbReference type="SUPFAM" id="SSF82114">
    <property type="entry name" value="Riboflavin kinase-like"/>
    <property type="match status" value="1"/>
</dbReference>
<keyword evidence="6" id="KW-0547">Nucleotide-binding</keyword>
<evidence type="ECO:0000256" key="6">
    <source>
        <dbReference type="ARBA" id="ARBA00022741"/>
    </source>
</evidence>
<proteinExistence type="predicted"/>
<dbReference type="InterPro" id="IPR036412">
    <property type="entry name" value="HAD-like_sf"/>
</dbReference>
<evidence type="ECO:0000259" key="8">
    <source>
        <dbReference type="Pfam" id="PF01687"/>
    </source>
</evidence>
<dbReference type="NCBIfam" id="TIGR01509">
    <property type="entry name" value="HAD-SF-IA-v3"/>
    <property type="match status" value="1"/>
</dbReference>
<dbReference type="AlphaFoldDB" id="A0A068V7P2"/>
<dbReference type="Gene3D" id="2.40.30.30">
    <property type="entry name" value="Riboflavin kinase-like"/>
    <property type="match status" value="1"/>
</dbReference>
<dbReference type="Gramene" id="CDP15928">
    <property type="protein sequence ID" value="CDP15928"/>
    <property type="gene ID" value="GSCOC_T00016847001"/>
</dbReference>
<evidence type="ECO:0000256" key="1">
    <source>
        <dbReference type="ARBA" id="ARBA00005201"/>
    </source>
</evidence>
<dbReference type="InterPro" id="IPR023214">
    <property type="entry name" value="HAD_sf"/>
</dbReference>